<dbReference type="AlphaFoldDB" id="A0A9W8J8L5"/>
<dbReference type="OrthoDB" id="5598079at2759"/>
<sequence>MSSTVENPLNVFMVQHWKQVCINKALELNAYEIFMGDEQMPSSSDIRIRASFIEHCSKLIGYIRSTLDHSQTTTIIGGIDVFDAPAIWKQLLKAYEPKDAGGRISVLQELITLRKGDADHENESYSDYGAQAISLASWLASLLPIGSSYEKETTKPTAAKIGIEDVTIHELEKPSPFKPGYTAEDLAMDFAIAMIPIGLGKEDTMLQHTLNHLGSNLTSQTALEHLQKADTLIRNASFAKGTSAAALSAASNKKKKFHCEVHGKNNTHASKDFHVLKGKQKQKAQVAEDKEEGLTSEEKVMMAHVAHIASPPIPRAKGSAADISWNTDSGATLHMTPHRKWIHNYVHCRTAVLLANNHIV</sequence>
<reference evidence="1" key="1">
    <citation type="submission" date="2022-06" db="EMBL/GenBank/DDBJ databases">
        <title>Genome Sequence of Candolleomyces eurysporus.</title>
        <authorList>
            <person name="Buettner E."/>
        </authorList>
    </citation>
    <scope>NUCLEOTIDE SEQUENCE</scope>
    <source>
        <strain evidence="1">VTCC 930004</strain>
    </source>
</reference>
<gene>
    <name evidence="1" type="ORF">H1R20_g6972</name>
</gene>
<dbReference type="EMBL" id="JANBPK010000849">
    <property type="protein sequence ID" value="KAJ2930107.1"/>
    <property type="molecule type" value="Genomic_DNA"/>
</dbReference>
<protein>
    <submittedName>
        <fullName evidence="1">Uncharacterized protein</fullName>
    </submittedName>
</protein>
<proteinExistence type="predicted"/>
<evidence type="ECO:0000313" key="2">
    <source>
        <dbReference type="Proteomes" id="UP001140091"/>
    </source>
</evidence>
<organism evidence="1 2">
    <name type="scientific">Candolleomyces eurysporus</name>
    <dbReference type="NCBI Taxonomy" id="2828524"/>
    <lineage>
        <taxon>Eukaryota</taxon>
        <taxon>Fungi</taxon>
        <taxon>Dikarya</taxon>
        <taxon>Basidiomycota</taxon>
        <taxon>Agaricomycotina</taxon>
        <taxon>Agaricomycetes</taxon>
        <taxon>Agaricomycetidae</taxon>
        <taxon>Agaricales</taxon>
        <taxon>Agaricineae</taxon>
        <taxon>Psathyrellaceae</taxon>
        <taxon>Candolleomyces</taxon>
    </lineage>
</organism>
<keyword evidence="2" id="KW-1185">Reference proteome</keyword>
<accession>A0A9W8J8L5</accession>
<evidence type="ECO:0000313" key="1">
    <source>
        <dbReference type="EMBL" id="KAJ2930107.1"/>
    </source>
</evidence>
<name>A0A9W8J8L5_9AGAR</name>
<dbReference type="Proteomes" id="UP001140091">
    <property type="component" value="Unassembled WGS sequence"/>
</dbReference>
<comment type="caution">
    <text evidence="1">The sequence shown here is derived from an EMBL/GenBank/DDBJ whole genome shotgun (WGS) entry which is preliminary data.</text>
</comment>
<feature type="non-terminal residue" evidence="1">
    <location>
        <position position="360"/>
    </location>
</feature>